<dbReference type="NCBIfam" id="TIGR00254">
    <property type="entry name" value="GGDEF"/>
    <property type="match status" value="1"/>
</dbReference>
<accession>A0A7W8GDJ0</accession>
<organism evidence="3 4">
    <name type="scientific">Deinococcus budaensis</name>
    <dbReference type="NCBI Taxonomy" id="1665626"/>
    <lineage>
        <taxon>Bacteria</taxon>
        <taxon>Thermotogati</taxon>
        <taxon>Deinococcota</taxon>
        <taxon>Deinococci</taxon>
        <taxon>Deinococcales</taxon>
        <taxon>Deinococcaceae</taxon>
        <taxon>Deinococcus</taxon>
    </lineage>
</organism>
<dbReference type="GO" id="GO:0071111">
    <property type="term" value="F:cyclic-guanylate-specific phosphodiesterase activity"/>
    <property type="evidence" value="ECO:0007669"/>
    <property type="project" value="InterPro"/>
</dbReference>
<protein>
    <submittedName>
        <fullName evidence="3">Diguanylate cyclase (GGDEF)-like protein</fullName>
    </submittedName>
</protein>
<evidence type="ECO:0000259" key="2">
    <source>
        <dbReference type="PROSITE" id="PS50887"/>
    </source>
</evidence>
<dbReference type="AlphaFoldDB" id="A0A7W8GDJ0"/>
<keyword evidence="1" id="KW-0472">Membrane</keyword>
<dbReference type="PANTHER" id="PTHR33121:SF79">
    <property type="entry name" value="CYCLIC DI-GMP PHOSPHODIESTERASE PDED-RELATED"/>
    <property type="match status" value="1"/>
</dbReference>
<evidence type="ECO:0000313" key="4">
    <source>
        <dbReference type="Proteomes" id="UP000525389"/>
    </source>
</evidence>
<dbReference type="Gene3D" id="3.30.70.270">
    <property type="match status" value="1"/>
</dbReference>
<feature type="transmembrane region" description="Helical" evidence="1">
    <location>
        <begin position="85"/>
        <end position="105"/>
    </location>
</feature>
<dbReference type="RefSeq" id="WP_184026370.1">
    <property type="nucleotide sequence ID" value="NZ_JACHFN010000003.1"/>
</dbReference>
<keyword evidence="1" id="KW-0812">Transmembrane</keyword>
<dbReference type="Proteomes" id="UP000525389">
    <property type="component" value="Unassembled WGS sequence"/>
</dbReference>
<name>A0A7W8GDJ0_9DEIO</name>
<dbReference type="Pfam" id="PF00990">
    <property type="entry name" value="GGDEF"/>
    <property type="match status" value="1"/>
</dbReference>
<gene>
    <name evidence="3" type="ORF">HNQ09_001034</name>
</gene>
<dbReference type="SMART" id="SM00267">
    <property type="entry name" value="GGDEF"/>
    <property type="match status" value="1"/>
</dbReference>
<proteinExistence type="predicted"/>
<dbReference type="SUPFAM" id="SSF55073">
    <property type="entry name" value="Nucleotide cyclase"/>
    <property type="match status" value="1"/>
</dbReference>
<keyword evidence="1" id="KW-1133">Transmembrane helix</keyword>
<dbReference type="InterPro" id="IPR050706">
    <property type="entry name" value="Cyclic-di-GMP_PDE-like"/>
</dbReference>
<feature type="domain" description="GGDEF" evidence="2">
    <location>
        <begin position="242"/>
        <end position="370"/>
    </location>
</feature>
<dbReference type="EMBL" id="JACHFN010000003">
    <property type="protein sequence ID" value="MBB5233604.1"/>
    <property type="molecule type" value="Genomic_DNA"/>
</dbReference>
<dbReference type="CDD" id="cd01949">
    <property type="entry name" value="GGDEF"/>
    <property type="match status" value="1"/>
</dbReference>
<sequence length="381" mass="39497">MRDPFLPLSDALPLTRPWSGRRLGGGVDRQRGTYQSVLPLALVGSLLTLTLSWPAPPAALGLGLGVSGLLAAALVLSATPRCPLWVLDALLLAGGWAFLLGQLALTLFRPDAAADVTALGGLLPWFLVLLLAPGWLLGQTQGRVVSLGALGLTLGLTVAALTGPLSSWGPAGGAVLGWLAQLLLASAAAMLGQETAAWRSRDLARQGAWAGLAEEERDALTGLPHRRALTRLLTAHLRRQGPGLAVMALRIDGLERIEEERGVAFAEALRAHLARTLSAAVRHGDVVGCLERGSFAVLMRVPDARTARISGERLRLRVASRPLGGVLTTVSVGVALWRGHSAGRALLADAEEALERAHTAGGNCVALALAAPPTSPATAAA</sequence>
<dbReference type="InterPro" id="IPR029787">
    <property type="entry name" value="Nucleotide_cyclase"/>
</dbReference>
<comment type="caution">
    <text evidence="3">The sequence shown here is derived from an EMBL/GenBank/DDBJ whole genome shotgun (WGS) entry which is preliminary data.</text>
</comment>
<reference evidence="3 4" key="1">
    <citation type="submission" date="2020-08" db="EMBL/GenBank/DDBJ databases">
        <title>Genomic Encyclopedia of Type Strains, Phase IV (KMG-IV): sequencing the most valuable type-strain genomes for metagenomic binning, comparative biology and taxonomic classification.</title>
        <authorList>
            <person name="Goeker M."/>
        </authorList>
    </citation>
    <scope>NUCLEOTIDE SEQUENCE [LARGE SCALE GENOMIC DNA]</scope>
    <source>
        <strain evidence="3 4">DSM 101791</strain>
    </source>
</reference>
<evidence type="ECO:0000313" key="3">
    <source>
        <dbReference type="EMBL" id="MBB5233604.1"/>
    </source>
</evidence>
<evidence type="ECO:0000256" key="1">
    <source>
        <dbReference type="SAM" id="Phobius"/>
    </source>
</evidence>
<dbReference type="PROSITE" id="PS50887">
    <property type="entry name" value="GGDEF"/>
    <property type="match status" value="1"/>
</dbReference>
<feature type="transmembrane region" description="Helical" evidence="1">
    <location>
        <begin position="59"/>
        <end position="78"/>
    </location>
</feature>
<feature type="transmembrane region" description="Helical" evidence="1">
    <location>
        <begin position="171"/>
        <end position="191"/>
    </location>
</feature>
<keyword evidence="4" id="KW-1185">Reference proteome</keyword>
<dbReference type="InterPro" id="IPR000160">
    <property type="entry name" value="GGDEF_dom"/>
</dbReference>
<feature type="transmembrane region" description="Helical" evidence="1">
    <location>
        <begin position="117"/>
        <end position="137"/>
    </location>
</feature>
<dbReference type="PANTHER" id="PTHR33121">
    <property type="entry name" value="CYCLIC DI-GMP PHOSPHODIESTERASE PDEF"/>
    <property type="match status" value="1"/>
</dbReference>
<dbReference type="InterPro" id="IPR043128">
    <property type="entry name" value="Rev_trsase/Diguanyl_cyclase"/>
</dbReference>
<feature type="transmembrane region" description="Helical" evidence="1">
    <location>
        <begin position="144"/>
        <end position="165"/>
    </location>
</feature>